<feature type="domain" description="GH64" evidence="2">
    <location>
        <begin position="88"/>
        <end position="461"/>
    </location>
</feature>
<dbReference type="PATRIC" id="fig|158899.10.peg.2629"/>
<dbReference type="CDD" id="cd09214">
    <property type="entry name" value="GH64-like"/>
    <property type="match status" value="1"/>
</dbReference>
<accession>A0A127PCA1</accession>
<dbReference type="PANTHER" id="PTHR38165">
    <property type="match status" value="1"/>
</dbReference>
<dbReference type="GO" id="GO:0030246">
    <property type="term" value="F:carbohydrate binding"/>
    <property type="evidence" value="ECO:0007669"/>
    <property type="project" value="UniProtKB-UniRule"/>
</dbReference>
<gene>
    <name evidence="3" type="ORF">CFter6_2637</name>
</gene>
<proteinExistence type="predicted"/>
<dbReference type="Gene3D" id="3.30.920.50">
    <property type="entry name" value="Beta-1,3-glucanase, C-terminal domain"/>
    <property type="match status" value="1"/>
</dbReference>
<dbReference type="PROSITE" id="PS52006">
    <property type="entry name" value="GH64"/>
    <property type="match status" value="1"/>
</dbReference>
<dbReference type="InterPro" id="IPR032477">
    <property type="entry name" value="Glyco_hydro_64"/>
</dbReference>
<dbReference type="EMBL" id="CP013232">
    <property type="protein sequence ID" value="AMO95305.1"/>
    <property type="molecule type" value="Genomic_DNA"/>
</dbReference>
<dbReference type="Proteomes" id="UP000072421">
    <property type="component" value="Chromosome"/>
</dbReference>
<protein>
    <submittedName>
        <fullName evidence="3">Beta and gamma crystallin</fullName>
    </submittedName>
</protein>
<dbReference type="PANTHER" id="PTHR38165:SF1">
    <property type="entry name" value="GLUCANASE B"/>
    <property type="match status" value="1"/>
</dbReference>
<feature type="domain" description="CBM56" evidence="1">
    <location>
        <begin position="1"/>
        <end position="70"/>
    </location>
</feature>
<dbReference type="Pfam" id="PF16483">
    <property type="entry name" value="Glyco_hydro_64"/>
    <property type="match status" value="1"/>
</dbReference>
<dbReference type="PROSITE" id="PS52005">
    <property type="entry name" value="CBM56"/>
    <property type="match status" value="1"/>
</dbReference>
<reference evidence="3 4" key="1">
    <citation type="submission" date="2015-11" db="EMBL/GenBank/DDBJ databases">
        <title>Exploring the genomic traits of fungus-feeding bacterial genus Collimonas.</title>
        <authorList>
            <person name="Song C."/>
            <person name="Schmidt R."/>
            <person name="de Jager V."/>
            <person name="Krzyzanowska D."/>
            <person name="Jongedijk E."/>
            <person name="Cankar K."/>
            <person name="Beekwilder J."/>
            <person name="van Veen A."/>
            <person name="de Boer W."/>
            <person name="van Veen J.A."/>
            <person name="Garbeva P."/>
        </authorList>
    </citation>
    <scope>NUCLEOTIDE SEQUENCE [LARGE SCALE GENOMIC DNA]</scope>
    <source>
        <strain evidence="3 4">Ter6</strain>
    </source>
</reference>
<dbReference type="Pfam" id="PF22184">
    <property type="entry name" value="CBM_56"/>
    <property type="match status" value="1"/>
</dbReference>
<sequence length="461" mass="50169">MWFQSNVNTSWVDIHYQLNGGDLQNLRTSSANGRYVQGINSVGTGSNIKYWFTYNNGTPAYNTPAFNFTVGAGNPPPPPPPPSAGNWSGLTTFNLVNGTRGAYPDSQVYWAIIGKDWNSGRFVYVDTGGNLIPMGIGDNGALNKNGQGYTNYFHSLAQGKSVTIPPINSARLLLSVGSPMYIKVNQDVNGNIGYAGANIENPSDPNIDVTFDFVEMAIVPNQGFFGNTTRVDQFGFPVLLRLQGLDGYDQTVGETDTRAALFQKYLAEVPDEFKGLAQAPYAPYRIIAPAHASFNNGGANGNYLDSYIASLWNKYSTQTLTFTDQQGTFSGRVVGNRFQFTDGQGSYYINNRPTTAMALLGSGALNDGSGTTPGTPAYDKQLQIQAQMTAAINRHVVEDPAHWSNAAYFYPNGQVSNYFSKFWHDHSVNKLAYGFAYDDVWGFSSSLHTSAPTTATVTIGW</sequence>
<evidence type="ECO:0000313" key="4">
    <source>
        <dbReference type="Proteomes" id="UP000072421"/>
    </source>
</evidence>
<organism evidence="3">
    <name type="scientific">Collimonas fungivorans</name>
    <dbReference type="NCBI Taxonomy" id="158899"/>
    <lineage>
        <taxon>Bacteria</taxon>
        <taxon>Pseudomonadati</taxon>
        <taxon>Pseudomonadota</taxon>
        <taxon>Betaproteobacteria</taxon>
        <taxon>Burkholderiales</taxon>
        <taxon>Oxalobacteraceae</taxon>
        <taxon>Collimonas</taxon>
    </lineage>
</organism>
<dbReference type="InterPro" id="IPR037398">
    <property type="entry name" value="Glyco_hydro_64_fam"/>
</dbReference>
<dbReference type="Gene3D" id="2.60.110.10">
    <property type="entry name" value="Thaumatin"/>
    <property type="match status" value="1"/>
</dbReference>
<evidence type="ECO:0000259" key="1">
    <source>
        <dbReference type="PROSITE" id="PS52005"/>
    </source>
</evidence>
<dbReference type="InterPro" id="IPR037176">
    <property type="entry name" value="Osmotin/thaumatin-like_sf"/>
</dbReference>
<evidence type="ECO:0000313" key="3">
    <source>
        <dbReference type="EMBL" id="AMO95305.1"/>
    </source>
</evidence>
<evidence type="ECO:0000259" key="2">
    <source>
        <dbReference type="PROSITE" id="PS52006"/>
    </source>
</evidence>
<dbReference type="AlphaFoldDB" id="A0A127PCA1"/>
<dbReference type="InterPro" id="IPR042517">
    <property type="entry name" value="Glyco_hydro_64_N_2"/>
</dbReference>
<name>A0A127PCA1_9BURK</name>
<dbReference type="InterPro" id="IPR047569">
    <property type="entry name" value="CBM56"/>
</dbReference>